<feature type="transmembrane region" description="Helical" evidence="5">
    <location>
        <begin position="209"/>
        <end position="229"/>
    </location>
</feature>
<evidence type="ECO:0000313" key="7">
    <source>
        <dbReference type="EMBL" id="GMR33909.1"/>
    </source>
</evidence>
<evidence type="ECO:0000256" key="3">
    <source>
        <dbReference type="ARBA" id="ARBA00022989"/>
    </source>
</evidence>
<comment type="subcellular location">
    <subcellularLocation>
        <location evidence="1">Membrane</location>
    </subcellularLocation>
</comment>
<feature type="domain" description="G-protein coupled receptors family 1 profile" evidence="6">
    <location>
        <begin position="45"/>
        <end position="188"/>
    </location>
</feature>
<keyword evidence="4 5" id="KW-0472">Membrane</keyword>
<sequence length="349" mass="38986">SHRIVTALLTCAPGWATKLPDMAEQFVQYMTYAFYVTMPTAGVMLNCYVFSKLMRIARRSGSRFETTSGLPLSAMSVSDSICLLATLSQFLFHLTARSMRDPSHHSLAANVTSPTTTHLSFICKVDLYLMHSTSAFSVWCWLVLSILRYIAVFHPLKYRTIWRQPRHALKVLAIVCAASEVWILSFVIYDSDENSCVEDPAVGFGKVKFAHMFDIVIFYAIPSGLRLIFDSIVLFRCYSCHGPGDSPPIYDRRLAISAASMERKTQSFELRSLPTSFSKSVNSSFELESCGGEGGANRAQLVLVASITAIQRRGSTTVVGYHCTAHHVVRFHSKITVVAHHQQPQIRKN</sequence>
<evidence type="ECO:0000256" key="2">
    <source>
        <dbReference type="ARBA" id="ARBA00022692"/>
    </source>
</evidence>
<evidence type="ECO:0000259" key="6">
    <source>
        <dbReference type="PROSITE" id="PS50262"/>
    </source>
</evidence>
<dbReference type="GO" id="GO:0004930">
    <property type="term" value="F:G protein-coupled receptor activity"/>
    <property type="evidence" value="ECO:0007669"/>
    <property type="project" value="InterPro"/>
</dbReference>
<comment type="caution">
    <text evidence="7">The sequence shown here is derived from an EMBL/GenBank/DDBJ whole genome shotgun (WGS) entry which is preliminary data.</text>
</comment>
<evidence type="ECO:0000256" key="4">
    <source>
        <dbReference type="ARBA" id="ARBA00023136"/>
    </source>
</evidence>
<keyword evidence="3 5" id="KW-1133">Transmembrane helix</keyword>
<dbReference type="AlphaFoldDB" id="A0AAN4Z5W8"/>
<accession>A0AAN4Z5W8</accession>
<organism evidence="7 8">
    <name type="scientific">Pristionchus mayeri</name>
    <dbReference type="NCBI Taxonomy" id="1317129"/>
    <lineage>
        <taxon>Eukaryota</taxon>
        <taxon>Metazoa</taxon>
        <taxon>Ecdysozoa</taxon>
        <taxon>Nematoda</taxon>
        <taxon>Chromadorea</taxon>
        <taxon>Rhabditida</taxon>
        <taxon>Rhabditina</taxon>
        <taxon>Diplogasteromorpha</taxon>
        <taxon>Diplogasteroidea</taxon>
        <taxon>Neodiplogasteridae</taxon>
        <taxon>Pristionchus</taxon>
    </lineage>
</organism>
<gene>
    <name evidence="7" type="ORF">PMAYCL1PPCAC_04104</name>
</gene>
<dbReference type="Proteomes" id="UP001328107">
    <property type="component" value="Unassembled WGS sequence"/>
</dbReference>
<feature type="transmembrane region" description="Helical" evidence="5">
    <location>
        <begin position="32"/>
        <end position="51"/>
    </location>
</feature>
<dbReference type="GO" id="GO:0016020">
    <property type="term" value="C:membrane"/>
    <property type="evidence" value="ECO:0007669"/>
    <property type="project" value="UniProtKB-SubCell"/>
</dbReference>
<feature type="transmembrane region" description="Helical" evidence="5">
    <location>
        <begin position="168"/>
        <end position="189"/>
    </location>
</feature>
<dbReference type="SUPFAM" id="SSF81321">
    <property type="entry name" value="Family A G protein-coupled receptor-like"/>
    <property type="match status" value="1"/>
</dbReference>
<dbReference type="PANTHER" id="PTHR24224:SF37">
    <property type="entry name" value="G-PROTEIN COUPLED RECEPTORS FAMILY 1 PROFILE DOMAIN-CONTAINING PROTEIN"/>
    <property type="match status" value="1"/>
</dbReference>
<dbReference type="EMBL" id="BTRK01000001">
    <property type="protein sequence ID" value="GMR33909.1"/>
    <property type="molecule type" value="Genomic_DNA"/>
</dbReference>
<dbReference type="PROSITE" id="PS50262">
    <property type="entry name" value="G_PROTEIN_RECEP_F1_2"/>
    <property type="match status" value="1"/>
</dbReference>
<evidence type="ECO:0000256" key="5">
    <source>
        <dbReference type="SAM" id="Phobius"/>
    </source>
</evidence>
<feature type="transmembrane region" description="Helical" evidence="5">
    <location>
        <begin position="72"/>
        <end position="92"/>
    </location>
</feature>
<protein>
    <recommendedName>
        <fullName evidence="6">G-protein coupled receptors family 1 profile domain-containing protein</fullName>
    </recommendedName>
</protein>
<reference evidence="8" key="1">
    <citation type="submission" date="2022-10" db="EMBL/GenBank/DDBJ databases">
        <title>Genome assembly of Pristionchus species.</title>
        <authorList>
            <person name="Yoshida K."/>
            <person name="Sommer R.J."/>
        </authorList>
    </citation>
    <scope>NUCLEOTIDE SEQUENCE [LARGE SCALE GENOMIC DNA]</scope>
    <source>
        <strain evidence="8">RS5460</strain>
    </source>
</reference>
<feature type="non-terminal residue" evidence="7">
    <location>
        <position position="1"/>
    </location>
</feature>
<dbReference type="InterPro" id="IPR000276">
    <property type="entry name" value="GPCR_Rhodpsn"/>
</dbReference>
<name>A0AAN4Z5W8_9BILA</name>
<dbReference type="InterPro" id="IPR052665">
    <property type="entry name" value="Neuropeptide-GPCR"/>
</dbReference>
<proteinExistence type="predicted"/>
<evidence type="ECO:0000313" key="8">
    <source>
        <dbReference type="Proteomes" id="UP001328107"/>
    </source>
</evidence>
<evidence type="ECO:0000256" key="1">
    <source>
        <dbReference type="ARBA" id="ARBA00004370"/>
    </source>
</evidence>
<dbReference type="PANTHER" id="PTHR24224">
    <property type="entry name" value="CARDIOACCELERATORY PEPTIDE RECEPTOR-RELATED"/>
    <property type="match status" value="1"/>
</dbReference>
<keyword evidence="8" id="KW-1185">Reference proteome</keyword>
<dbReference type="InterPro" id="IPR017452">
    <property type="entry name" value="GPCR_Rhodpsn_7TM"/>
</dbReference>
<keyword evidence="2 5" id="KW-0812">Transmembrane</keyword>
<dbReference type="Gene3D" id="1.20.1070.10">
    <property type="entry name" value="Rhodopsin 7-helix transmembrane proteins"/>
    <property type="match status" value="1"/>
</dbReference>
<dbReference type="Pfam" id="PF00001">
    <property type="entry name" value="7tm_1"/>
    <property type="match status" value="1"/>
</dbReference>
<feature type="transmembrane region" description="Helical" evidence="5">
    <location>
        <begin position="136"/>
        <end position="156"/>
    </location>
</feature>